<dbReference type="GO" id="GO:0004806">
    <property type="term" value="F:triacylglycerol lipase activity"/>
    <property type="evidence" value="ECO:0007669"/>
    <property type="project" value="TreeGrafter"/>
</dbReference>
<dbReference type="EMBL" id="FMCS01000003">
    <property type="protein sequence ID" value="SCE89268.1"/>
    <property type="molecule type" value="Genomic_DNA"/>
</dbReference>
<dbReference type="PANTHER" id="PTHR43433">
    <property type="entry name" value="HYDROLASE, ALPHA/BETA FOLD FAMILY PROTEIN"/>
    <property type="match status" value="1"/>
</dbReference>
<name>A0A1C4VZA3_9ACTN</name>
<proteinExistence type="predicted"/>
<dbReference type="InterPro" id="IPR029058">
    <property type="entry name" value="AB_hydrolase_fold"/>
</dbReference>
<gene>
    <name evidence="2" type="ORF">GA0070214_10354</name>
</gene>
<accession>A0A1C4VZA3</accession>
<evidence type="ECO:0000313" key="3">
    <source>
        <dbReference type="Proteomes" id="UP000199629"/>
    </source>
</evidence>
<dbReference type="PANTHER" id="PTHR43433:SF5">
    <property type="entry name" value="AB HYDROLASE-1 DOMAIN-CONTAINING PROTEIN"/>
    <property type="match status" value="1"/>
</dbReference>
<dbReference type="RefSeq" id="WP_091261629.1">
    <property type="nucleotide sequence ID" value="NZ_FMCS01000003.1"/>
</dbReference>
<sequence>MTESISAAGGTTVGANGVDLCVETFGRPADPAVLLLAGSTSSMLMWDEEICQRLADHNRFVVRYDYRDTGQSVAYPPGKPPYTLRDLAADAVGVLDALDLPAAHLVGQSMGGMVAQLVALDHPDRVASLVLVSSSPGVPGPDNPDLSAMPEEFQKAYADVRMPDWSDREQVIEYRLSLQRPCTGSGRTFEEARYRRLIGREFDRAVDIEASMKNHFAMGDVPPWRGRLGELAVPTLVIHGSDDPVHPFDHATALVREIPDASLLRLDGVGHELPSQDWDTIVAAVVTHTA</sequence>
<keyword evidence="3" id="KW-1185">Reference proteome</keyword>
<dbReference type="Gene3D" id="3.40.50.1820">
    <property type="entry name" value="alpha/beta hydrolase"/>
    <property type="match status" value="1"/>
</dbReference>
<dbReference type="InterPro" id="IPR000073">
    <property type="entry name" value="AB_hydrolase_1"/>
</dbReference>
<dbReference type="AlphaFoldDB" id="A0A1C4VZA3"/>
<protein>
    <submittedName>
        <fullName evidence="2">Pimeloyl-ACP methyl ester carboxylesterase</fullName>
    </submittedName>
</protein>
<reference evidence="3" key="1">
    <citation type="submission" date="2016-06" db="EMBL/GenBank/DDBJ databases">
        <authorList>
            <person name="Varghese N."/>
            <person name="Submissions Spin"/>
        </authorList>
    </citation>
    <scope>NUCLEOTIDE SEQUENCE [LARGE SCALE GENOMIC DNA]</scope>
    <source>
        <strain evidence="3">DSM 45246</strain>
    </source>
</reference>
<feature type="domain" description="AB hydrolase-1" evidence="1">
    <location>
        <begin position="31"/>
        <end position="273"/>
    </location>
</feature>
<organism evidence="2 3">
    <name type="scientific">Micromonospora chaiyaphumensis</name>
    <dbReference type="NCBI Taxonomy" id="307119"/>
    <lineage>
        <taxon>Bacteria</taxon>
        <taxon>Bacillati</taxon>
        <taxon>Actinomycetota</taxon>
        <taxon>Actinomycetes</taxon>
        <taxon>Micromonosporales</taxon>
        <taxon>Micromonosporaceae</taxon>
        <taxon>Micromonospora</taxon>
    </lineage>
</organism>
<dbReference type="InterPro" id="IPR050471">
    <property type="entry name" value="AB_hydrolase"/>
</dbReference>
<evidence type="ECO:0000259" key="1">
    <source>
        <dbReference type="Pfam" id="PF00561"/>
    </source>
</evidence>
<evidence type="ECO:0000313" key="2">
    <source>
        <dbReference type="EMBL" id="SCE89268.1"/>
    </source>
</evidence>
<dbReference type="PRINTS" id="PR00111">
    <property type="entry name" value="ABHYDROLASE"/>
</dbReference>
<dbReference type="Pfam" id="PF00561">
    <property type="entry name" value="Abhydrolase_1"/>
    <property type="match status" value="1"/>
</dbReference>
<dbReference type="Proteomes" id="UP000199629">
    <property type="component" value="Unassembled WGS sequence"/>
</dbReference>
<dbReference type="GO" id="GO:0046503">
    <property type="term" value="P:glycerolipid catabolic process"/>
    <property type="evidence" value="ECO:0007669"/>
    <property type="project" value="TreeGrafter"/>
</dbReference>
<dbReference type="SUPFAM" id="SSF53474">
    <property type="entry name" value="alpha/beta-Hydrolases"/>
    <property type="match status" value="1"/>
</dbReference>